<gene>
    <name evidence="1" type="ORF">RRG08_039470</name>
</gene>
<comment type="caution">
    <text evidence="1">The sequence shown here is derived from an EMBL/GenBank/DDBJ whole genome shotgun (WGS) entry which is preliminary data.</text>
</comment>
<organism evidence="1 2">
    <name type="scientific">Elysia crispata</name>
    <name type="common">lettuce slug</name>
    <dbReference type="NCBI Taxonomy" id="231223"/>
    <lineage>
        <taxon>Eukaryota</taxon>
        <taxon>Metazoa</taxon>
        <taxon>Spiralia</taxon>
        <taxon>Lophotrochozoa</taxon>
        <taxon>Mollusca</taxon>
        <taxon>Gastropoda</taxon>
        <taxon>Heterobranchia</taxon>
        <taxon>Euthyneura</taxon>
        <taxon>Panpulmonata</taxon>
        <taxon>Sacoglossa</taxon>
        <taxon>Placobranchoidea</taxon>
        <taxon>Plakobranchidae</taxon>
        <taxon>Elysia</taxon>
    </lineage>
</organism>
<sequence length="74" mass="7988">MVPAGSLQQLTSTIRQSVSQTCCTHSGSRDDDYRDDIHRATHKVPSARTVPAAYRCASLGSELLSTVKLTAVQI</sequence>
<accession>A0AAE1D022</accession>
<evidence type="ECO:0000313" key="2">
    <source>
        <dbReference type="Proteomes" id="UP001283361"/>
    </source>
</evidence>
<proteinExistence type="predicted"/>
<keyword evidence="2" id="KW-1185">Reference proteome</keyword>
<dbReference type="AlphaFoldDB" id="A0AAE1D022"/>
<name>A0AAE1D022_9GAST</name>
<evidence type="ECO:0000313" key="1">
    <source>
        <dbReference type="EMBL" id="KAK3748217.1"/>
    </source>
</evidence>
<dbReference type="Proteomes" id="UP001283361">
    <property type="component" value="Unassembled WGS sequence"/>
</dbReference>
<protein>
    <submittedName>
        <fullName evidence="1">Uncharacterized protein</fullName>
    </submittedName>
</protein>
<reference evidence="1" key="1">
    <citation type="journal article" date="2023" name="G3 (Bethesda)">
        <title>A reference genome for the long-term kleptoplast-retaining sea slug Elysia crispata morphotype clarki.</title>
        <authorList>
            <person name="Eastman K.E."/>
            <person name="Pendleton A.L."/>
            <person name="Shaikh M.A."/>
            <person name="Suttiyut T."/>
            <person name="Ogas R."/>
            <person name="Tomko P."/>
            <person name="Gavelis G."/>
            <person name="Widhalm J.R."/>
            <person name="Wisecaver J.H."/>
        </authorList>
    </citation>
    <scope>NUCLEOTIDE SEQUENCE</scope>
    <source>
        <strain evidence="1">ECLA1</strain>
    </source>
</reference>
<dbReference type="EMBL" id="JAWDGP010006036">
    <property type="protein sequence ID" value="KAK3748217.1"/>
    <property type="molecule type" value="Genomic_DNA"/>
</dbReference>